<comment type="caution">
    <text evidence="2">The sequence shown here is derived from an EMBL/GenBank/DDBJ whole genome shotgun (WGS) entry which is preliminary data.</text>
</comment>
<dbReference type="Gene3D" id="3.90.1300.10">
    <property type="entry name" value="Amidase signature (AS) domain"/>
    <property type="match status" value="1"/>
</dbReference>
<accession>A0A967BFW4</accession>
<dbReference type="SUPFAM" id="SSF75304">
    <property type="entry name" value="Amidase signature (AS) enzymes"/>
    <property type="match status" value="1"/>
</dbReference>
<dbReference type="EMBL" id="JAAORB010000006">
    <property type="protein sequence ID" value="NHQ73903.1"/>
    <property type="molecule type" value="Genomic_DNA"/>
</dbReference>
<evidence type="ECO:0000313" key="2">
    <source>
        <dbReference type="EMBL" id="NHQ73903.1"/>
    </source>
</evidence>
<dbReference type="InterPro" id="IPR000120">
    <property type="entry name" value="Amidase"/>
</dbReference>
<keyword evidence="3" id="KW-1185">Reference proteome</keyword>
<proteinExistence type="predicted"/>
<dbReference type="InterPro" id="IPR020556">
    <property type="entry name" value="Amidase_CS"/>
</dbReference>
<dbReference type="GO" id="GO:0003824">
    <property type="term" value="F:catalytic activity"/>
    <property type="evidence" value="ECO:0007669"/>
    <property type="project" value="InterPro"/>
</dbReference>
<dbReference type="PROSITE" id="PS00571">
    <property type="entry name" value="AMIDASES"/>
    <property type="match status" value="1"/>
</dbReference>
<dbReference type="RefSeq" id="WP_167194202.1">
    <property type="nucleotide sequence ID" value="NZ_JAAORB010000006.1"/>
</dbReference>
<dbReference type="InterPro" id="IPR023631">
    <property type="entry name" value="Amidase_dom"/>
</dbReference>
<sequence>MSDWHSMSAAELGRGIGQGAIDPVDLADSFLSAIDAHPDRDRIYTVVTAERARAEARAASGRAKAGQRFGPLDGVPISWKDLFDSAGVATEAGSKLLQGRVPARDAWVLRNATMAGMVCLGKTHMSELAFSGLGLNPMTATPPNVNDPGAVPGGSSSGAAASVAFGLAACGIGSDTGGSVRIPAAWNDLVGLKTTAGRISLEGAVPLAAKFDTIGPLTRSVEDAALMLAVLEGRARAADLRGASLKGVRLAALQTVVLDDIRDRPLSAYEQAVAALRDAGSVVDKIDSPEIAEAMPMSAVLYTGEAYGLWRDEIEAAPDKMFAPILERFRGGKDVSAADYVAAWHKLEALRVDWNSRVAGYDAVIMPTAPNMPPDAERLMHDNDYYVTENLLTLRNTRVGNLMGLPAVTLPTGVPSCGLMLCGQPMAEERLLRLSKAAEDVLRG</sequence>
<reference evidence="2" key="1">
    <citation type="submission" date="2020-03" db="EMBL/GenBank/DDBJ databases">
        <title>Roseovarius gahaiensis sp. nov., isolated from Gahai Saline Lake, China.</title>
        <authorList>
            <person name="Sun X."/>
        </authorList>
    </citation>
    <scope>NUCLEOTIDE SEQUENCE</scope>
    <source>
        <strain evidence="2">GH877</strain>
    </source>
</reference>
<protein>
    <submittedName>
        <fullName evidence="2">Amidase</fullName>
    </submittedName>
</protein>
<organism evidence="2 3">
    <name type="scientific">Roseovarius gahaiensis</name>
    <dbReference type="NCBI Taxonomy" id="2716691"/>
    <lineage>
        <taxon>Bacteria</taxon>
        <taxon>Pseudomonadati</taxon>
        <taxon>Pseudomonadota</taxon>
        <taxon>Alphaproteobacteria</taxon>
        <taxon>Rhodobacterales</taxon>
        <taxon>Roseobacteraceae</taxon>
        <taxon>Roseovarius</taxon>
    </lineage>
</organism>
<dbReference type="PANTHER" id="PTHR11895:SF176">
    <property type="entry name" value="AMIDASE AMID-RELATED"/>
    <property type="match status" value="1"/>
</dbReference>
<dbReference type="Pfam" id="PF01425">
    <property type="entry name" value="Amidase"/>
    <property type="match status" value="1"/>
</dbReference>
<evidence type="ECO:0000259" key="1">
    <source>
        <dbReference type="Pfam" id="PF01425"/>
    </source>
</evidence>
<name>A0A967BFW4_9RHOB</name>
<dbReference type="InterPro" id="IPR036928">
    <property type="entry name" value="AS_sf"/>
</dbReference>
<evidence type="ECO:0000313" key="3">
    <source>
        <dbReference type="Proteomes" id="UP000639775"/>
    </source>
</evidence>
<gene>
    <name evidence="2" type="ORF">HAT86_05405</name>
</gene>
<feature type="domain" description="Amidase" evidence="1">
    <location>
        <begin position="28"/>
        <end position="432"/>
    </location>
</feature>
<dbReference type="AlphaFoldDB" id="A0A967BFW4"/>
<dbReference type="Proteomes" id="UP000639775">
    <property type="component" value="Unassembled WGS sequence"/>
</dbReference>
<dbReference type="PANTHER" id="PTHR11895">
    <property type="entry name" value="TRANSAMIDASE"/>
    <property type="match status" value="1"/>
</dbReference>